<dbReference type="Gene3D" id="3.40.50.1000">
    <property type="entry name" value="HAD superfamily/HAD-like"/>
    <property type="match status" value="2"/>
</dbReference>
<dbReference type="InterPro" id="IPR018303">
    <property type="entry name" value="ATPase_P-typ_P_site"/>
</dbReference>
<feature type="transmembrane region" description="Helical" evidence="10">
    <location>
        <begin position="73"/>
        <end position="91"/>
    </location>
</feature>
<dbReference type="InterPro" id="IPR001757">
    <property type="entry name" value="P_typ_ATPase"/>
</dbReference>
<dbReference type="InterPro" id="IPR023299">
    <property type="entry name" value="ATPase_P-typ_cyto_dom_N"/>
</dbReference>
<keyword evidence="3" id="KW-1003">Cell membrane</keyword>
<feature type="transmembrane region" description="Helical" evidence="10">
    <location>
        <begin position="261"/>
        <end position="280"/>
    </location>
</feature>
<dbReference type="SFLD" id="SFLDG00002">
    <property type="entry name" value="C1.7:_P-type_atpase_like"/>
    <property type="match status" value="1"/>
</dbReference>
<dbReference type="InterPro" id="IPR050510">
    <property type="entry name" value="Cation_transp_ATPase_P-type"/>
</dbReference>
<feature type="transmembrane region" description="Helical" evidence="10">
    <location>
        <begin position="697"/>
        <end position="716"/>
    </location>
</feature>
<dbReference type="Proteomes" id="UP001223743">
    <property type="component" value="Unassembled WGS sequence"/>
</dbReference>
<dbReference type="Pfam" id="PF00689">
    <property type="entry name" value="Cation_ATPase_C"/>
    <property type="match status" value="1"/>
</dbReference>
<comment type="subcellular location">
    <subcellularLocation>
        <location evidence="1">Cell membrane</location>
        <topology evidence="1">Multi-pass membrane protein</topology>
    </subcellularLocation>
</comment>
<dbReference type="InterPro" id="IPR036412">
    <property type="entry name" value="HAD-like_sf"/>
</dbReference>
<dbReference type="PRINTS" id="PR00119">
    <property type="entry name" value="CATATPASE"/>
</dbReference>
<dbReference type="Gene3D" id="1.20.1110.10">
    <property type="entry name" value="Calcium-transporting ATPase, transmembrane domain"/>
    <property type="match status" value="2"/>
</dbReference>
<dbReference type="PROSITE" id="PS00154">
    <property type="entry name" value="ATPASE_E1_E2"/>
    <property type="match status" value="1"/>
</dbReference>
<evidence type="ECO:0000256" key="8">
    <source>
        <dbReference type="ARBA" id="ARBA00022989"/>
    </source>
</evidence>
<organism evidence="12 13">
    <name type="scientific">Kaistia geumhonensis</name>
    <dbReference type="NCBI Taxonomy" id="410839"/>
    <lineage>
        <taxon>Bacteria</taxon>
        <taxon>Pseudomonadati</taxon>
        <taxon>Pseudomonadota</taxon>
        <taxon>Alphaproteobacteria</taxon>
        <taxon>Hyphomicrobiales</taxon>
        <taxon>Kaistiaceae</taxon>
        <taxon>Kaistia</taxon>
    </lineage>
</organism>
<name>A0ABU0M399_9HYPH</name>
<evidence type="ECO:0000313" key="13">
    <source>
        <dbReference type="Proteomes" id="UP001223743"/>
    </source>
</evidence>
<dbReference type="NCBIfam" id="TIGR01494">
    <property type="entry name" value="ATPase_P-type"/>
    <property type="match status" value="2"/>
</dbReference>
<dbReference type="EMBL" id="JAUSWJ010000001">
    <property type="protein sequence ID" value="MDQ0515424.1"/>
    <property type="molecule type" value="Genomic_DNA"/>
</dbReference>
<evidence type="ECO:0000259" key="11">
    <source>
        <dbReference type="SMART" id="SM00831"/>
    </source>
</evidence>
<protein>
    <submittedName>
        <fullName evidence="12">Calcium-translocating P-type ATPase</fullName>
    </submittedName>
</protein>
<dbReference type="SUPFAM" id="SSF81665">
    <property type="entry name" value="Calcium ATPase, transmembrane domain M"/>
    <property type="match status" value="1"/>
</dbReference>
<feature type="domain" description="Cation-transporting P-type ATPase N-terminal" evidence="11">
    <location>
        <begin position="20"/>
        <end position="93"/>
    </location>
</feature>
<evidence type="ECO:0000256" key="6">
    <source>
        <dbReference type="ARBA" id="ARBA00022840"/>
    </source>
</evidence>
<feature type="transmembrane region" description="Helical" evidence="10">
    <location>
        <begin position="665"/>
        <end position="685"/>
    </location>
</feature>
<evidence type="ECO:0000313" key="12">
    <source>
        <dbReference type="EMBL" id="MDQ0515424.1"/>
    </source>
</evidence>
<dbReference type="Pfam" id="PF00122">
    <property type="entry name" value="E1-E2_ATPase"/>
    <property type="match status" value="1"/>
</dbReference>
<dbReference type="PRINTS" id="PR00120">
    <property type="entry name" value="HATPASE"/>
</dbReference>
<keyword evidence="4 10" id="KW-0812">Transmembrane</keyword>
<dbReference type="SFLD" id="SFLDF00027">
    <property type="entry name" value="p-type_atpase"/>
    <property type="match status" value="1"/>
</dbReference>
<dbReference type="Gene3D" id="2.70.150.10">
    <property type="entry name" value="Calcium-transporting ATPase, cytoplasmic transduction domain A"/>
    <property type="match status" value="1"/>
</dbReference>
<evidence type="ECO:0000256" key="4">
    <source>
        <dbReference type="ARBA" id="ARBA00022692"/>
    </source>
</evidence>
<accession>A0ABU0M399</accession>
<dbReference type="SMART" id="SM00831">
    <property type="entry name" value="Cation_ATPase_N"/>
    <property type="match status" value="1"/>
</dbReference>
<evidence type="ECO:0000256" key="3">
    <source>
        <dbReference type="ARBA" id="ARBA00022475"/>
    </source>
</evidence>
<evidence type="ECO:0000256" key="2">
    <source>
        <dbReference type="ARBA" id="ARBA00005675"/>
    </source>
</evidence>
<dbReference type="InterPro" id="IPR023298">
    <property type="entry name" value="ATPase_P-typ_TM_dom_sf"/>
</dbReference>
<reference evidence="12 13" key="1">
    <citation type="submission" date="2023-07" db="EMBL/GenBank/DDBJ databases">
        <title>Genomic Encyclopedia of Type Strains, Phase IV (KMG-IV): sequencing the most valuable type-strain genomes for metagenomic binning, comparative biology and taxonomic classification.</title>
        <authorList>
            <person name="Goeker M."/>
        </authorList>
    </citation>
    <scope>NUCLEOTIDE SEQUENCE [LARGE SCALE GENOMIC DNA]</scope>
    <source>
        <strain evidence="12 13">B1-1</strain>
    </source>
</reference>
<feature type="transmembrane region" description="Helical" evidence="10">
    <location>
        <begin position="286"/>
        <end position="313"/>
    </location>
</feature>
<dbReference type="InterPro" id="IPR059000">
    <property type="entry name" value="ATPase_P-type_domA"/>
</dbReference>
<dbReference type="InterPro" id="IPR023214">
    <property type="entry name" value="HAD_sf"/>
</dbReference>
<dbReference type="SFLD" id="SFLDS00003">
    <property type="entry name" value="Haloacid_Dehalogenase"/>
    <property type="match status" value="1"/>
</dbReference>
<feature type="transmembrane region" description="Helical" evidence="10">
    <location>
        <begin position="97"/>
        <end position="116"/>
    </location>
</feature>
<gene>
    <name evidence="12" type="ORF">QO015_001037</name>
</gene>
<dbReference type="Pfam" id="PF00702">
    <property type="entry name" value="Hydrolase"/>
    <property type="match status" value="1"/>
</dbReference>
<dbReference type="InterPro" id="IPR004014">
    <property type="entry name" value="ATPase_P-typ_cation-transptr_N"/>
</dbReference>
<proteinExistence type="inferred from homology"/>
<dbReference type="PANTHER" id="PTHR43294">
    <property type="entry name" value="SODIUM/POTASSIUM-TRANSPORTING ATPASE SUBUNIT ALPHA"/>
    <property type="match status" value="1"/>
</dbReference>
<sequence length="869" mass="88892">MAAANQYGGAGHGSASGDAACASRTVNAVLAEFDTALEGLTEGEAAARLARSGPNRLPEPRSKSLFEVVAGQFRSPFIYLLLIAAAISFALGHGSDAWFIFIVLASNAAIGSFQEWRAESRARALKSLIPVTASVRRGGVLTRLDARLLVPGDIVEIEGGARIPADLRLAEATGLSVDESLLTGESLAVEKMAEPPAAADAPLGERVTMLHAGTVAERGRGVGIVVATGRLTVIGQLAASLDTEDVPPPLMVRMERFTRDVALVTLVLIAIIGAIEAMRGSPPDQIVLLAVALAVSAIPEGLPVAMTVALSIAMQRMGRRQVIVRHMMAVEGLGSCTLIATDKTGTLTENRLTVERIWIPGLGEVAAGDAASAPVLEAGALASEVAALEGDRLSGDAVDLAFHVAAARHPRRGTAPRPDPLGRVPYEAERRYAAAFHGDGDTIIAYAKGAPETIAMLSDDDGGAALAAARDLSARGFRVIAVAAGQVAATGEAALAGLSLIGLAGLIDPLRAGAAEAVAAAGDAGIRVVMVTGDHPLTALAIARQVGIADDPESVVSGAQLASLGTPAAFDAATAGARVFARIEPLQKLAIVESLKRQGHVVAVTGDGVNDAGALHAADIGVAMGRGGTDIAREAAGLILADDNFSSIVAGIEEGRIAYDNVRKVILLVVSTGAAEILLMLLATLSGLPPPLTAVQLLWLNLVTNGLQDVALAFEKGEAGVLRRRPRPAGAPILDTAMIRAVLVSGAAIGLIAFAFYAGALAAGFSQPVAQGATLWLLVWCENAHCFNCRSETRSVFGIPLSNNPLLVASVAGAQALQMLAPAIPPLRDLLSLDGISLVEGIALSVGGIAVLAVMEIYKRLAAAGAKPA</sequence>
<keyword evidence="6" id="KW-0067">ATP-binding</keyword>
<keyword evidence="8 10" id="KW-1133">Transmembrane helix</keyword>
<evidence type="ECO:0000256" key="9">
    <source>
        <dbReference type="ARBA" id="ARBA00023136"/>
    </source>
</evidence>
<dbReference type="Pfam" id="PF00690">
    <property type="entry name" value="Cation_ATPase_N"/>
    <property type="match status" value="1"/>
</dbReference>
<dbReference type="PANTHER" id="PTHR43294:SF21">
    <property type="entry name" value="CATION TRANSPORTING ATPASE"/>
    <property type="match status" value="1"/>
</dbReference>
<dbReference type="Gene3D" id="3.40.1110.10">
    <property type="entry name" value="Calcium-transporting ATPase, cytoplasmic domain N"/>
    <property type="match status" value="2"/>
</dbReference>
<dbReference type="SUPFAM" id="SSF81660">
    <property type="entry name" value="Metal cation-transporting ATPase, ATP-binding domain N"/>
    <property type="match status" value="1"/>
</dbReference>
<dbReference type="InterPro" id="IPR006068">
    <property type="entry name" value="ATPase_P-typ_cation-transptr_C"/>
</dbReference>
<dbReference type="SUPFAM" id="SSF81653">
    <property type="entry name" value="Calcium ATPase, transduction domain A"/>
    <property type="match status" value="1"/>
</dbReference>
<evidence type="ECO:0000256" key="5">
    <source>
        <dbReference type="ARBA" id="ARBA00022741"/>
    </source>
</evidence>
<keyword evidence="5" id="KW-0547">Nucleotide-binding</keyword>
<evidence type="ECO:0000256" key="1">
    <source>
        <dbReference type="ARBA" id="ARBA00004651"/>
    </source>
</evidence>
<keyword evidence="13" id="KW-1185">Reference proteome</keyword>
<evidence type="ECO:0000256" key="10">
    <source>
        <dbReference type="SAM" id="Phobius"/>
    </source>
</evidence>
<keyword evidence="9 10" id="KW-0472">Membrane</keyword>
<feature type="transmembrane region" description="Helical" evidence="10">
    <location>
        <begin position="835"/>
        <end position="858"/>
    </location>
</feature>
<evidence type="ECO:0000256" key="7">
    <source>
        <dbReference type="ARBA" id="ARBA00022967"/>
    </source>
</evidence>
<keyword evidence="7" id="KW-1278">Translocase</keyword>
<comment type="similarity">
    <text evidence="2">Belongs to the cation transport ATPase (P-type) (TC 3.A.3) family. Type IIA subfamily.</text>
</comment>
<comment type="caution">
    <text evidence="12">The sequence shown here is derived from an EMBL/GenBank/DDBJ whole genome shotgun (WGS) entry which is preliminary data.</text>
</comment>
<dbReference type="SUPFAM" id="SSF56784">
    <property type="entry name" value="HAD-like"/>
    <property type="match status" value="1"/>
</dbReference>
<dbReference type="InterPro" id="IPR044492">
    <property type="entry name" value="P_typ_ATPase_HD_dom"/>
</dbReference>
<dbReference type="InterPro" id="IPR008250">
    <property type="entry name" value="ATPase_P-typ_transduc_dom_A_sf"/>
</dbReference>
<feature type="transmembrane region" description="Helical" evidence="10">
    <location>
        <begin position="737"/>
        <end position="758"/>
    </location>
</feature>
<dbReference type="RefSeq" id="WP_266281029.1">
    <property type="nucleotide sequence ID" value="NZ_JAPKNF010000001.1"/>
</dbReference>